<reference evidence="1 2" key="1">
    <citation type="submission" date="2019-03" db="EMBL/GenBank/DDBJ databases">
        <authorList>
            <person name="Sebastian G."/>
            <person name="Baumann P."/>
            <person name="Ruckert C."/>
            <person name="Kalinowski J."/>
            <person name="Nebel B."/>
            <person name="Takors R."/>
            <person name="Blombach B."/>
        </authorList>
    </citation>
    <scope>NUCLEOTIDE SEQUENCE [LARGE SCALE GENOMIC DNA]</scope>
    <source>
        <strain evidence="1 2">DSM 1084</strain>
    </source>
</reference>
<dbReference type="Proteomes" id="UP000293912">
    <property type="component" value="Chromosome"/>
</dbReference>
<accession>A0A4P6X1W7</accession>
<evidence type="ECO:0000313" key="1">
    <source>
        <dbReference type="EMBL" id="QBM30572.1"/>
    </source>
</evidence>
<organism evidence="1 2">
    <name type="scientific">Hydrogenophaga pseudoflava</name>
    <name type="common">Pseudomonas carboxydoflava</name>
    <dbReference type="NCBI Taxonomy" id="47421"/>
    <lineage>
        <taxon>Bacteria</taxon>
        <taxon>Pseudomonadati</taxon>
        <taxon>Pseudomonadota</taxon>
        <taxon>Betaproteobacteria</taxon>
        <taxon>Burkholderiales</taxon>
        <taxon>Comamonadaceae</taxon>
        <taxon>Hydrogenophaga</taxon>
    </lineage>
</organism>
<evidence type="ECO:0000313" key="2">
    <source>
        <dbReference type="Proteomes" id="UP000293912"/>
    </source>
</evidence>
<dbReference type="EMBL" id="CP037867">
    <property type="protein sequence ID" value="QBM30572.1"/>
    <property type="molecule type" value="Genomic_DNA"/>
</dbReference>
<gene>
    <name evidence="1" type="ORF">HPF_22990</name>
</gene>
<name>A0A4P6X1W7_HYDPS</name>
<sequence length="108" mass="11890">MNHPDTPINACCDEEYVLPSVEALMAGTLALMTGYAQAAAGDLHRSLLARKLVSNLFFLSEHPQVSPHMRCMLANLRTRWQLEVEQGGAPRCVPAPTPLWHSAPEVLQ</sequence>
<dbReference type="KEGG" id="hpse:HPF_22990"/>
<protein>
    <submittedName>
        <fullName evidence="1">Uncharacterized protein</fullName>
    </submittedName>
</protein>
<keyword evidence="2" id="KW-1185">Reference proteome</keyword>
<dbReference type="AlphaFoldDB" id="A0A4P6X1W7"/>
<dbReference type="RefSeq" id="WP_066159479.1">
    <property type="nucleotide sequence ID" value="NZ_CP037867.1"/>
</dbReference>
<proteinExistence type="predicted"/>